<evidence type="ECO:0000256" key="1">
    <source>
        <dbReference type="ARBA" id="ARBA00010458"/>
    </source>
</evidence>
<keyword evidence="2 3" id="KW-0378">Hydrolase</keyword>
<dbReference type="GO" id="GO:0005829">
    <property type="term" value="C:cytosol"/>
    <property type="evidence" value="ECO:0007669"/>
    <property type="project" value="TreeGrafter"/>
</dbReference>
<evidence type="ECO:0000256" key="3">
    <source>
        <dbReference type="PROSITE-ProRule" id="PRU01106"/>
    </source>
</evidence>
<comment type="caution">
    <text evidence="5">The sequence shown here is derived from an EMBL/GenBank/DDBJ whole genome shotgun (WGS) entry which is preliminary data.</text>
</comment>
<dbReference type="GO" id="GO:0052816">
    <property type="term" value="F:long-chain fatty acyl-CoA hydrolase activity"/>
    <property type="evidence" value="ECO:0007669"/>
    <property type="project" value="TreeGrafter"/>
</dbReference>
<evidence type="ECO:0000313" key="5">
    <source>
        <dbReference type="EMBL" id="CCG40443.1"/>
    </source>
</evidence>
<comment type="similarity">
    <text evidence="1">Belongs to the acyl coenzyme A hydrolase family.</text>
</comment>
<sequence>MVLPGFPESRFVEMIFPEQANHYGTLFGGTALNLMGKAAFVAATRAARHAVVMAASERIDFRVPVKVGQMVELVARVERIGRSSMTVVVEMHAESPVSGERCLAIQGCFVMVAVDADGRPVPVAAVSTQSINKDA</sequence>
<evidence type="ECO:0000259" key="4">
    <source>
        <dbReference type="PROSITE" id="PS51770"/>
    </source>
</evidence>
<evidence type="ECO:0000313" key="6">
    <source>
        <dbReference type="Proteomes" id="UP000004169"/>
    </source>
</evidence>
<organism evidence="5 6">
    <name type="scientific">Magnetospirillum molischianum DSM 120</name>
    <dbReference type="NCBI Taxonomy" id="1150626"/>
    <lineage>
        <taxon>Bacteria</taxon>
        <taxon>Pseudomonadati</taxon>
        <taxon>Pseudomonadota</taxon>
        <taxon>Alphaproteobacteria</taxon>
        <taxon>Rhodospirillales</taxon>
        <taxon>Rhodospirillaceae</taxon>
        <taxon>Magnetospirillum</taxon>
    </lineage>
</organism>
<dbReference type="STRING" id="1150626.PHAMO_200028"/>
<feature type="domain" description="HotDog ACOT-type" evidence="4">
    <location>
        <begin position="5"/>
        <end position="117"/>
    </location>
</feature>
<dbReference type="eggNOG" id="COG1607">
    <property type="taxonomic scope" value="Bacteria"/>
</dbReference>
<dbReference type="InterPro" id="IPR029069">
    <property type="entry name" value="HotDog_dom_sf"/>
</dbReference>
<dbReference type="EMBL" id="CAHP01000013">
    <property type="protein sequence ID" value="CCG40443.1"/>
    <property type="molecule type" value="Genomic_DNA"/>
</dbReference>
<dbReference type="PANTHER" id="PTHR11049:SF24">
    <property type="entry name" value="CYTOSOLIC ACYL COENZYME A THIOESTER HYDROLASE"/>
    <property type="match status" value="1"/>
</dbReference>
<dbReference type="InterPro" id="IPR006683">
    <property type="entry name" value="Thioestr_dom"/>
</dbReference>
<dbReference type="Pfam" id="PF03061">
    <property type="entry name" value="4HBT"/>
    <property type="match status" value="1"/>
</dbReference>
<reference evidence="5 6" key="1">
    <citation type="journal article" date="2012" name="J. Bacteriol.">
        <title>Draft Genome Sequence of the Purple Photosynthetic Bacterium Phaeospirillum molischianum DSM120, a Particularly Versatile Bacterium.</title>
        <authorList>
            <person name="Duquesne K."/>
            <person name="Prima V."/>
            <person name="Ji B."/>
            <person name="Rouy Z."/>
            <person name="Medigue C."/>
            <person name="Talla E."/>
            <person name="Sturgis J.N."/>
        </authorList>
    </citation>
    <scope>NUCLEOTIDE SEQUENCE [LARGE SCALE GENOMIC DNA]</scope>
    <source>
        <strain evidence="6">DSM120</strain>
    </source>
</reference>
<dbReference type="GO" id="GO:0006637">
    <property type="term" value="P:acyl-CoA metabolic process"/>
    <property type="evidence" value="ECO:0007669"/>
    <property type="project" value="TreeGrafter"/>
</dbReference>
<dbReference type="Gene3D" id="3.10.129.10">
    <property type="entry name" value="Hotdog Thioesterase"/>
    <property type="match status" value="1"/>
</dbReference>
<dbReference type="GO" id="GO:0009062">
    <property type="term" value="P:fatty acid catabolic process"/>
    <property type="evidence" value="ECO:0007669"/>
    <property type="project" value="TreeGrafter"/>
</dbReference>
<dbReference type="InterPro" id="IPR040170">
    <property type="entry name" value="Cytosol_ACT"/>
</dbReference>
<dbReference type="CDD" id="cd03442">
    <property type="entry name" value="BFIT_BACH"/>
    <property type="match status" value="1"/>
</dbReference>
<dbReference type="AlphaFoldDB" id="H8FQ05"/>
<dbReference type="InterPro" id="IPR033120">
    <property type="entry name" value="HOTDOG_ACOT"/>
</dbReference>
<dbReference type="SUPFAM" id="SSF54637">
    <property type="entry name" value="Thioesterase/thiol ester dehydrase-isomerase"/>
    <property type="match status" value="1"/>
</dbReference>
<dbReference type="PANTHER" id="PTHR11049">
    <property type="entry name" value="ACYL COENZYME A THIOESTER HYDROLASE"/>
    <property type="match status" value="1"/>
</dbReference>
<evidence type="ECO:0000256" key="2">
    <source>
        <dbReference type="ARBA" id="ARBA00022801"/>
    </source>
</evidence>
<name>H8FQ05_MAGML</name>
<dbReference type="PROSITE" id="PS51770">
    <property type="entry name" value="HOTDOG_ACOT"/>
    <property type="match status" value="1"/>
</dbReference>
<accession>H8FQ05</accession>
<dbReference type="RefSeq" id="WP_002726725.1">
    <property type="nucleotide sequence ID" value="NZ_CAHP01000013.1"/>
</dbReference>
<dbReference type="Proteomes" id="UP000004169">
    <property type="component" value="Unassembled WGS sequence"/>
</dbReference>
<protein>
    <submittedName>
        <fullName evidence="5">Thioesterase superfamily protein</fullName>
    </submittedName>
</protein>
<proteinExistence type="inferred from homology"/>
<keyword evidence="6" id="KW-1185">Reference proteome</keyword>
<gene>
    <name evidence="5" type="ORF">PHAMO_200028</name>
</gene>